<evidence type="ECO:0000259" key="4">
    <source>
        <dbReference type="SMART" id="SM00922"/>
    </source>
</evidence>
<evidence type="ECO:0000256" key="2">
    <source>
        <dbReference type="ARBA" id="ARBA00022723"/>
    </source>
</evidence>
<dbReference type="CDD" id="cd03316">
    <property type="entry name" value="MR_like"/>
    <property type="match status" value="1"/>
</dbReference>
<reference evidence="5 6" key="1">
    <citation type="submission" date="2016-04" db="EMBL/GenBank/DDBJ databases">
        <title>ATOL: Assembling a taxonomically balanced genome-scale reconstruction of the evolutionary history of the Enterobacteriaceae.</title>
        <authorList>
            <person name="Plunkett G.III."/>
            <person name="Neeno-Eckwall E.C."/>
            <person name="Glasner J.D."/>
            <person name="Perna N.T."/>
        </authorList>
    </citation>
    <scope>NUCLEOTIDE SEQUENCE [LARGE SCALE GENOMIC DNA]</scope>
    <source>
        <strain evidence="5 6">ATCC 35613</strain>
    </source>
</reference>
<comment type="cofactor">
    <cofactor evidence="1">
        <name>Mg(2+)</name>
        <dbReference type="ChEBI" id="CHEBI:18420"/>
    </cofactor>
</comment>
<comment type="caution">
    <text evidence="5">The sequence shown here is derived from an EMBL/GenBank/DDBJ whole genome shotgun (WGS) entry which is preliminary data.</text>
</comment>
<dbReference type="RefSeq" id="WP_068908363.1">
    <property type="nucleotide sequence ID" value="NZ_LXEW01000024.1"/>
</dbReference>
<organism evidence="5 6">
    <name type="scientific">Providencia heimbachae ATCC 35613</name>
    <dbReference type="NCBI Taxonomy" id="1354272"/>
    <lineage>
        <taxon>Bacteria</taxon>
        <taxon>Pseudomonadati</taxon>
        <taxon>Pseudomonadota</taxon>
        <taxon>Gammaproteobacteria</taxon>
        <taxon>Enterobacterales</taxon>
        <taxon>Morganellaceae</taxon>
        <taxon>Providencia</taxon>
    </lineage>
</organism>
<protein>
    <submittedName>
        <fullName evidence="5">L-talarate dehydratase/galactarate dehydratase</fullName>
        <ecNumber evidence="5">4.2.1.42</ecNumber>
    </submittedName>
</protein>
<dbReference type="Gene3D" id="3.30.390.10">
    <property type="entry name" value="Enolase-like, N-terminal domain"/>
    <property type="match status" value="1"/>
</dbReference>
<dbReference type="PANTHER" id="PTHR13794:SF58">
    <property type="entry name" value="MITOCHONDRIAL ENOLASE SUPERFAMILY MEMBER 1"/>
    <property type="match status" value="1"/>
</dbReference>
<dbReference type="GO" id="GO:0016052">
    <property type="term" value="P:carbohydrate catabolic process"/>
    <property type="evidence" value="ECO:0007669"/>
    <property type="project" value="TreeGrafter"/>
</dbReference>
<evidence type="ECO:0000256" key="3">
    <source>
        <dbReference type="ARBA" id="ARBA00022842"/>
    </source>
</evidence>
<dbReference type="PATRIC" id="fig|1354272.4.peg.1663"/>
<dbReference type="Proteomes" id="UP000078224">
    <property type="component" value="Unassembled WGS sequence"/>
</dbReference>
<dbReference type="InterPro" id="IPR013341">
    <property type="entry name" value="Mandelate_racemase_N_dom"/>
</dbReference>
<evidence type="ECO:0000313" key="5">
    <source>
        <dbReference type="EMBL" id="OAT52221.1"/>
    </source>
</evidence>
<dbReference type="EMBL" id="LXEW01000024">
    <property type="protein sequence ID" value="OAT52221.1"/>
    <property type="molecule type" value="Genomic_DNA"/>
</dbReference>
<dbReference type="Gene3D" id="3.20.20.120">
    <property type="entry name" value="Enolase-like C-terminal domain"/>
    <property type="match status" value="1"/>
</dbReference>
<dbReference type="InterPro" id="IPR029065">
    <property type="entry name" value="Enolase_C-like"/>
</dbReference>
<dbReference type="SFLD" id="SFLDG00179">
    <property type="entry name" value="mandelate_racemase"/>
    <property type="match status" value="1"/>
</dbReference>
<evidence type="ECO:0000256" key="1">
    <source>
        <dbReference type="ARBA" id="ARBA00001946"/>
    </source>
</evidence>
<keyword evidence="5" id="KW-0456">Lyase</keyword>
<gene>
    <name evidence="5" type="ORF">M998_1635</name>
</gene>
<dbReference type="InterPro" id="IPR046945">
    <property type="entry name" value="RHMD-like"/>
</dbReference>
<dbReference type="EC" id="4.2.1.42" evidence="5"/>
<dbReference type="OrthoDB" id="9796450at2"/>
<keyword evidence="6" id="KW-1185">Reference proteome</keyword>
<dbReference type="SFLD" id="SFLDS00001">
    <property type="entry name" value="Enolase"/>
    <property type="match status" value="1"/>
</dbReference>
<dbReference type="InterPro" id="IPR029017">
    <property type="entry name" value="Enolase-like_N"/>
</dbReference>
<accession>A0A1B7JWE4</accession>
<dbReference type="InterPro" id="IPR036849">
    <property type="entry name" value="Enolase-like_C_sf"/>
</dbReference>
<evidence type="ECO:0000313" key="6">
    <source>
        <dbReference type="Proteomes" id="UP000078224"/>
    </source>
</evidence>
<dbReference type="SUPFAM" id="SSF51604">
    <property type="entry name" value="Enolase C-terminal domain-like"/>
    <property type="match status" value="1"/>
</dbReference>
<name>A0A1B7JWE4_9GAMM</name>
<dbReference type="InterPro" id="IPR013342">
    <property type="entry name" value="Mandelate_racemase_C"/>
</dbReference>
<dbReference type="Pfam" id="PF13378">
    <property type="entry name" value="MR_MLE_C"/>
    <property type="match status" value="1"/>
</dbReference>
<dbReference type="AlphaFoldDB" id="A0A1B7JWE4"/>
<proteinExistence type="predicted"/>
<keyword evidence="2" id="KW-0479">Metal-binding</keyword>
<dbReference type="GO" id="GO:0008867">
    <property type="term" value="F:galactarate dehydratase activity"/>
    <property type="evidence" value="ECO:0007669"/>
    <property type="project" value="UniProtKB-EC"/>
</dbReference>
<dbReference type="PANTHER" id="PTHR13794">
    <property type="entry name" value="ENOLASE SUPERFAMILY, MANDELATE RACEMASE"/>
    <property type="match status" value="1"/>
</dbReference>
<dbReference type="SMART" id="SM00922">
    <property type="entry name" value="MR_MLE"/>
    <property type="match status" value="1"/>
</dbReference>
<dbReference type="PROSITE" id="PS00908">
    <property type="entry name" value="MR_MLE_1"/>
    <property type="match status" value="1"/>
</dbReference>
<dbReference type="InterPro" id="IPR018110">
    <property type="entry name" value="Mandel_Rmase/mucon_lact_enz_CS"/>
</dbReference>
<keyword evidence="3" id="KW-0460">Magnesium</keyword>
<dbReference type="GO" id="GO:0000287">
    <property type="term" value="F:magnesium ion binding"/>
    <property type="evidence" value="ECO:0007669"/>
    <property type="project" value="TreeGrafter"/>
</dbReference>
<sequence length="370" mass="41214">MKIKEISTFIMHVPVTNDLIGDSTHNITHWGMPGVMIKTECGLVGYGHTGTHADITTDRLITTIMEDVFGPMLLGEDPTEVRYLHRKLSRSSTNIWVGRGGLMQMALSAIDIALWDLKAKAAEQPLWQLFGGSKHNKVNAYNTDCGWLVRSQQDLVDDCKKMIFEEGFKAIKMKIGKPDPREDLQRIEAVRNAIGDDIDLMVDANGKWDISIAKQYGHRLNDFNIKWFEEPLWHDDVASHKQLAAYMDTPIALGELLYHNDSFKEFVLAGAVDYLQPDATRCGGLTAVWEIADLGMAFNLPVTPHHGDMMQAQLHLVMAHPACSLLEFIPWTLDCFVDPVAVVDGIYTTPTAPGAGTTLKPEALAKFNVK</sequence>
<dbReference type="Pfam" id="PF02746">
    <property type="entry name" value="MR_MLE_N"/>
    <property type="match status" value="1"/>
</dbReference>
<dbReference type="SUPFAM" id="SSF54826">
    <property type="entry name" value="Enolase N-terminal domain-like"/>
    <property type="match status" value="1"/>
</dbReference>
<feature type="domain" description="Mandelate racemase/muconate lactonizing enzyme C-terminal" evidence="4">
    <location>
        <begin position="152"/>
        <end position="250"/>
    </location>
</feature>
<dbReference type="GO" id="GO:0009063">
    <property type="term" value="P:amino acid catabolic process"/>
    <property type="evidence" value="ECO:0007669"/>
    <property type="project" value="InterPro"/>
</dbReference>